<gene>
    <name evidence="2" type="ORF">ACFPOF_23950</name>
</gene>
<evidence type="ECO:0000313" key="3">
    <source>
        <dbReference type="Proteomes" id="UP001596113"/>
    </source>
</evidence>
<feature type="signal peptide" evidence="1">
    <location>
        <begin position="1"/>
        <end position="26"/>
    </location>
</feature>
<keyword evidence="3" id="KW-1185">Reference proteome</keyword>
<proteinExistence type="predicted"/>
<name>A0ABW0HXG9_9BACL</name>
<dbReference type="EMBL" id="JBHSMI010000042">
    <property type="protein sequence ID" value="MFC5405809.1"/>
    <property type="molecule type" value="Genomic_DNA"/>
</dbReference>
<sequence>MNRKTWLFAISLMSFFLVFGAIPADATNSYPSTITLKHSTNTYEAPDDKDPSNVKLSPQELHIYGMRPSDGHSAFNWYRITTWRGEKWVKLTEADFIGQEELIVSDVALLEKTQLYDAPKSVSATGKWLGKMTVHAEAISGSFLKIGTDKGPKWIRISPDMLLDVQTQPIDLKLDAAVTPAYARPDGTLKTVTELGPQVVHAFEQKDHWYHVRINGTNVWVNPDIAIPVDVTKQAMTADVQQKTMMFAYPSFDSKPLGVIASQKVKVVATVGGWKRIESD</sequence>
<dbReference type="Proteomes" id="UP001596113">
    <property type="component" value="Unassembled WGS sequence"/>
</dbReference>
<comment type="caution">
    <text evidence="2">The sequence shown here is derived from an EMBL/GenBank/DDBJ whole genome shotgun (WGS) entry which is preliminary data.</text>
</comment>
<feature type="chain" id="PRO_5046281035" description="SH3 domain-containing protein" evidence="1">
    <location>
        <begin position="27"/>
        <end position="280"/>
    </location>
</feature>
<evidence type="ECO:0000313" key="2">
    <source>
        <dbReference type="EMBL" id="MFC5405809.1"/>
    </source>
</evidence>
<protein>
    <recommendedName>
        <fullName evidence="4">SH3 domain-containing protein</fullName>
    </recommendedName>
</protein>
<evidence type="ECO:0008006" key="4">
    <source>
        <dbReference type="Google" id="ProtNLM"/>
    </source>
</evidence>
<reference evidence="3" key="1">
    <citation type="journal article" date="2019" name="Int. J. Syst. Evol. Microbiol.">
        <title>The Global Catalogue of Microorganisms (GCM) 10K type strain sequencing project: providing services to taxonomists for standard genome sequencing and annotation.</title>
        <authorList>
            <consortium name="The Broad Institute Genomics Platform"/>
            <consortium name="The Broad Institute Genome Sequencing Center for Infectious Disease"/>
            <person name="Wu L."/>
            <person name="Ma J."/>
        </authorList>
    </citation>
    <scope>NUCLEOTIDE SEQUENCE [LARGE SCALE GENOMIC DNA]</scope>
    <source>
        <strain evidence="3">CGMCC 1.18575</strain>
    </source>
</reference>
<accession>A0ABW0HXG9</accession>
<keyword evidence="1" id="KW-0732">Signal</keyword>
<dbReference type="RefSeq" id="WP_378137430.1">
    <property type="nucleotide sequence ID" value="NZ_JBHSMI010000042.1"/>
</dbReference>
<organism evidence="2 3">
    <name type="scientific">Cohnella soli</name>
    <dbReference type="NCBI Taxonomy" id="425005"/>
    <lineage>
        <taxon>Bacteria</taxon>
        <taxon>Bacillati</taxon>
        <taxon>Bacillota</taxon>
        <taxon>Bacilli</taxon>
        <taxon>Bacillales</taxon>
        <taxon>Paenibacillaceae</taxon>
        <taxon>Cohnella</taxon>
    </lineage>
</organism>
<evidence type="ECO:0000256" key="1">
    <source>
        <dbReference type="SAM" id="SignalP"/>
    </source>
</evidence>